<name>A0AAT9LB40_9FIRM</name>
<evidence type="ECO:0000313" key="2">
    <source>
        <dbReference type="EMBL" id="QUL98321.1"/>
    </source>
</evidence>
<reference evidence="2" key="2">
    <citation type="journal article" date="2023" name="Biology">
        <title>Prokaryotic Life Associated with Coal-Fire Gas Vents Revealed by Metagenomics.</title>
        <authorList>
            <person name="Kadnikov V.V."/>
            <person name="Mardanov A.V."/>
            <person name="Beletsky A.V."/>
            <person name="Karnachuk O.V."/>
            <person name="Ravin N.V."/>
        </authorList>
    </citation>
    <scope>NUCLEOTIDE SEQUENCE</scope>
    <source>
        <strain evidence="2">Bu02</strain>
    </source>
</reference>
<proteinExistence type="predicted"/>
<dbReference type="EMBL" id="CP062796">
    <property type="protein sequence ID" value="QUL98321.1"/>
    <property type="molecule type" value="Genomic_DNA"/>
</dbReference>
<dbReference type="KEGG" id="fcz:IMF26_09890"/>
<protein>
    <submittedName>
        <fullName evidence="2">Uncharacterized protein</fullName>
    </submittedName>
</protein>
<reference evidence="2" key="1">
    <citation type="submission" date="2020-10" db="EMBL/GenBank/DDBJ databases">
        <authorList>
            <person name="Kadnikov V."/>
            <person name="Beletsky A.V."/>
            <person name="Mardanov A.V."/>
            <person name="Karnachuk O.V."/>
            <person name="Ravin N.V."/>
        </authorList>
    </citation>
    <scope>NUCLEOTIDE SEQUENCE</scope>
    <source>
        <strain evidence="2">Bu02</strain>
    </source>
</reference>
<feature type="region of interest" description="Disordered" evidence="1">
    <location>
        <begin position="23"/>
        <end position="62"/>
    </location>
</feature>
<evidence type="ECO:0000256" key="1">
    <source>
        <dbReference type="SAM" id="MobiDB-lite"/>
    </source>
</evidence>
<feature type="compositionally biased region" description="Basic and acidic residues" evidence="1">
    <location>
        <begin position="32"/>
        <end position="47"/>
    </location>
</feature>
<organism evidence="2">
    <name type="scientific">Candidatus Fermentithermobacillus carboniphilus</name>
    <dbReference type="NCBI Taxonomy" id="3085328"/>
    <lineage>
        <taxon>Bacteria</taxon>
        <taxon>Bacillati</taxon>
        <taxon>Bacillota</taxon>
        <taxon>Candidatus Fermentithermobacillia</taxon>
        <taxon>Candidatus Fermentithermobacillales</taxon>
        <taxon>Candidatus Fermentithermobacillaceae</taxon>
        <taxon>Candidatus Fermentithermobacillus</taxon>
    </lineage>
</organism>
<accession>A0AAT9LB40</accession>
<dbReference type="AlphaFoldDB" id="A0AAT9LB40"/>
<gene>
    <name evidence="2" type="ORF">IMF26_09890</name>
</gene>
<sequence>MAKKRLITGRDGDIPEFNATVETYGRSIPQPREVRSDQNQLKGDHAHGTNKGKKTPMRDKLG</sequence>